<keyword evidence="2" id="KW-1185">Reference proteome</keyword>
<protein>
    <submittedName>
        <fullName evidence="1">Uncharacterized protein</fullName>
    </submittedName>
</protein>
<proteinExistence type="predicted"/>
<dbReference type="PATRIC" id="fig|1423783.4.peg.1301"/>
<dbReference type="Proteomes" id="UP000051922">
    <property type="component" value="Unassembled WGS sequence"/>
</dbReference>
<sequence length="53" mass="5486">MLLVVLAGGILRLGGPLLVAGRTSVMAPVERLVPATGATTPVRPTVDVSRYNE</sequence>
<name>A0A0R1U3Q5_9LACO</name>
<accession>A0A0R1U3Q5</accession>
<organism evidence="1 2">
    <name type="scientific">Lacticaseibacillus pantheris DSM 15945 = JCM 12539 = NBRC 106106</name>
    <dbReference type="NCBI Taxonomy" id="1423783"/>
    <lineage>
        <taxon>Bacteria</taxon>
        <taxon>Bacillati</taxon>
        <taxon>Bacillota</taxon>
        <taxon>Bacilli</taxon>
        <taxon>Lactobacillales</taxon>
        <taxon>Lactobacillaceae</taxon>
        <taxon>Lacticaseibacillus</taxon>
    </lineage>
</organism>
<evidence type="ECO:0000313" key="2">
    <source>
        <dbReference type="Proteomes" id="UP000051922"/>
    </source>
</evidence>
<evidence type="ECO:0000313" key="1">
    <source>
        <dbReference type="EMBL" id="KRL85864.1"/>
    </source>
</evidence>
<comment type="caution">
    <text evidence="1">The sequence shown here is derived from an EMBL/GenBank/DDBJ whole genome shotgun (WGS) entry which is preliminary data.</text>
</comment>
<dbReference type="EMBL" id="AZFJ01000049">
    <property type="protein sequence ID" value="KRL85864.1"/>
    <property type="molecule type" value="Genomic_DNA"/>
</dbReference>
<gene>
    <name evidence="1" type="ORF">FC50_GL001259</name>
</gene>
<reference evidence="1 2" key="1">
    <citation type="journal article" date="2015" name="Genome Announc.">
        <title>Expanding the biotechnology potential of lactobacilli through comparative genomics of 213 strains and associated genera.</title>
        <authorList>
            <person name="Sun Z."/>
            <person name="Harris H.M."/>
            <person name="McCann A."/>
            <person name="Guo C."/>
            <person name="Argimon S."/>
            <person name="Zhang W."/>
            <person name="Yang X."/>
            <person name="Jeffery I.B."/>
            <person name="Cooney J.C."/>
            <person name="Kagawa T.F."/>
            <person name="Liu W."/>
            <person name="Song Y."/>
            <person name="Salvetti E."/>
            <person name="Wrobel A."/>
            <person name="Rasinkangas P."/>
            <person name="Parkhill J."/>
            <person name="Rea M.C."/>
            <person name="O'Sullivan O."/>
            <person name="Ritari J."/>
            <person name="Douillard F.P."/>
            <person name="Paul Ross R."/>
            <person name="Yang R."/>
            <person name="Briner A.E."/>
            <person name="Felis G.E."/>
            <person name="de Vos W.M."/>
            <person name="Barrangou R."/>
            <person name="Klaenhammer T.R."/>
            <person name="Caufield P.W."/>
            <person name="Cui Y."/>
            <person name="Zhang H."/>
            <person name="O'Toole P.W."/>
        </authorList>
    </citation>
    <scope>NUCLEOTIDE SEQUENCE [LARGE SCALE GENOMIC DNA]</scope>
    <source>
        <strain evidence="1 2">DSM 15945</strain>
    </source>
</reference>
<dbReference type="AlphaFoldDB" id="A0A0R1U3Q5"/>